<dbReference type="PANTHER" id="PTHR12226:SF2">
    <property type="entry name" value="MANNOSE-P-DOLICHOL UTILIZATION DEFECT 1 PROTEIN"/>
    <property type="match status" value="1"/>
</dbReference>
<organism evidence="3 5">
    <name type="scientific">Vanilla planifolia</name>
    <name type="common">Vanilla</name>
    <dbReference type="NCBI Taxonomy" id="51239"/>
    <lineage>
        <taxon>Eukaryota</taxon>
        <taxon>Viridiplantae</taxon>
        <taxon>Streptophyta</taxon>
        <taxon>Embryophyta</taxon>
        <taxon>Tracheophyta</taxon>
        <taxon>Spermatophyta</taxon>
        <taxon>Magnoliopsida</taxon>
        <taxon>Liliopsida</taxon>
        <taxon>Asparagales</taxon>
        <taxon>Orchidaceae</taxon>
        <taxon>Vanilloideae</taxon>
        <taxon>Vanilleae</taxon>
        <taxon>Vanilla</taxon>
    </lineage>
</organism>
<dbReference type="OrthoDB" id="691599at2759"/>
<dbReference type="EMBL" id="JADCNL010000007">
    <property type="protein sequence ID" value="KAG0472669.1"/>
    <property type="molecule type" value="Genomic_DNA"/>
</dbReference>
<proteinExistence type="predicted"/>
<dbReference type="Proteomes" id="UP000639772">
    <property type="component" value="Chromosome 7"/>
</dbReference>
<evidence type="ECO:0000256" key="1">
    <source>
        <dbReference type="ARBA" id="ARBA00022448"/>
    </source>
</evidence>
<evidence type="ECO:0000313" key="5">
    <source>
        <dbReference type="Proteomes" id="UP000636800"/>
    </source>
</evidence>
<dbReference type="PANTHER" id="PTHR12226">
    <property type="entry name" value="MANNOSE-P-DOLICHOL UTILIZATION DEFECT 1 LEC35 -RELATED"/>
    <property type="match status" value="1"/>
</dbReference>
<name>A0A835QHI5_VANPL</name>
<keyword evidence="5" id="KW-1185">Reference proteome</keyword>
<reference evidence="5 6" key="1">
    <citation type="journal article" date="2020" name="Nat. Food">
        <title>A phased Vanilla planifolia genome enables genetic improvement of flavour and production.</title>
        <authorList>
            <person name="Hasing T."/>
            <person name="Tang H."/>
            <person name="Brym M."/>
            <person name="Khazi F."/>
            <person name="Huang T."/>
            <person name="Chambers A.H."/>
        </authorList>
    </citation>
    <scope>NUCLEOTIDE SEQUENCE [LARGE SCALE GENOMIC DNA]</scope>
    <source>
        <tissue evidence="3">Leaf</tissue>
    </source>
</reference>
<dbReference type="AlphaFoldDB" id="A0A835QHI5"/>
<accession>A0A835QHI5</accession>
<evidence type="ECO:0000313" key="4">
    <source>
        <dbReference type="EMBL" id="KAG0474399.1"/>
    </source>
</evidence>
<keyword evidence="2" id="KW-0677">Repeat</keyword>
<protein>
    <submittedName>
        <fullName evidence="3">Uncharacterized protein</fullName>
    </submittedName>
</protein>
<dbReference type="InterPro" id="IPR016817">
    <property type="entry name" value="MannP-dilichol_defect-1"/>
</dbReference>
<dbReference type="Proteomes" id="UP000636800">
    <property type="component" value="Chromosome 7"/>
</dbReference>
<comment type="caution">
    <text evidence="3">The sequence shown here is derived from an EMBL/GenBank/DDBJ whole genome shotgun (WGS) entry which is preliminary data.</text>
</comment>
<gene>
    <name evidence="4" type="ORF">HPP92_014085</name>
    <name evidence="3" type="ORF">HPP92_014526</name>
</gene>
<dbReference type="EMBL" id="JADCNM010000007">
    <property type="protein sequence ID" value="KAG0474399.1"/>
    <property type="molecule type" value="Genomic_DNA"/>
</dbReference>
<evidence type="ECO:0000313" key="3">
    <source>
        <dbReference type="EMBL" id="KAG0472669.1"/>
    </source>
</evidence>
<keyword evidence="1" id="KW-0813">Transport</keyword>
<sequence>MTEFEIFRLNFGSVIGALKAGKFPEKDCLLPLVWKVLGYGLVAVSTTVKVPQASQHAIFFCARLPQIWKNFKVQGYKEVVSRTWGKK</sequence>
<evidence type="ECO:0000313" key="6">
    <source>
        <dbReference type="Proteomes" id="UP000639772"/>
    </source>
</evidence>
<evidence type="ECO:0000256" key="2">
    <source>
        <dbReference type="ARBA" id="ARBA00022737"/>
    </source>
</evidence>